<dbReference type="PROSITE" id="PS50847">
    <property type="entry name" value="GRAM_POS_ANCHORING"/>
    <property type="match status" value="1"/>
</dbReference>
<feature type="transmembrane region" description="Helical" evidence="5">
    <location>
        <begin position="502"/>
        <end position="522"/>
    </location>
</feature>
<protein>
    <submittedName>
        <fullName evidence="8">Fimbrial subunit-like protein</fullName>
    </submittedName>
</protein>
<feature type="domain" description="Gram-positive cocci surface proteins LPxTG" evidence="7">
    <location>
        <begin position="492"/>
        <end position="527"/>
    </location>
</feature>
<dbReference type="Pfam" id="PF00746">
    <property type="entry name" value="Gram_pos_anchor"/>
    <property type="match status" value="1"/>
</dbReference>
<evidence type="ECO:0000256" key="4">
    <source>
        <dbReference type="ARBA" id="ARBA00023088"/>
    </source>
</evidence>
<reference evidence="8" key="1">
    <citation type="submission" date="2017-05" db="EMBL/GenBank/DDBJ databases">
        <title>The fimbriome of the genus Bifidobacterium.</title>
        <authorList>
            <person name="Lugli G.A."/>
            <person name="Milani C."/>
            <person name="Mancino W."/>
        </authorList>
    </citation>
    <scope>NUCLEOTIDE SEQUENCE</scope>
    <source>
        <strain evidence="8">1549</strain>
    </source>
</reference>
<dbReference type="EMBL" id="MF043346">
    <property type="protein sequence ID" value="ASS31152.1"/>
    <property type="molecule type" value="Genomic_DNA"/>
</dbReference>
<evidence type="ECO:0000256" key="3">
    <source>
        <dbReference type="ARBA" id="ARBA00022729"/>
    </source>
</evidence>
<evidence type="ECO:0000256" key="5">
    <source>
        <dbReference type="SAM" id="Phobius"/>
    </source>
</evidence>
<dbReference type="NCBIfam" id="TIGR01167">
    <property type="entry name" value="LPXTG_anchor"/>
    <property type="match status" value="1"/>
</dbReference>
<name>A0A223AB28_9BIFI</name>
<evidence type="ECO:0000256" key="2">
    <source>
        <dbReference type="ARBA" id="ARBA00022525"/>
    </source>
</evidence>
<dbReference type="GO" id="GO:0005975">
    <property type="term" value="P:carbohydrate metabolic process"/>
    <property type="evidence" value="ECO:0007669"/>
    <property type="project" value="UniProtKB-ARBA"/>
</dbReference>
<feature type="chain" id="PRO_5012759027" evidence="6">
    <location>
        <begin position="31"/>
        <end position="527"/>
    </location>
</feature>
<keyword evidence="5" id="KW-1133">Transmembrane helix</keyword>
<keyword evidence="2" id="KW-0964">Secreted</keyword>
<keyword evidence="3 6" id="KW-0732">Signal</keyword>
<dbReference type="InterPro" id="IPR019931">
    <property type="entry name" value="LPXTG_anchor"/>
</dbReference>
<dbReference type="InterPro" id="IPR026466">
    <property type="entry name" value="Fim_isopep_form_D2_dom"/>
</dbReference>
<keyword evidence="5" id="KW-0472">Membrane</keyword>
<organism evidence="8">
    <name type="scientific">Bifidobacterium pseudolongum</name>
    <dbReference type="NCBI Taxonomy" id="1694"/>
    <lineage>
        <taxon>Bacteria</taxon>
        <taxon>Bacillati</taxon>
        <taxon>Actinomycetota</taxon>
        <taxon>Actinomycetes</taxon>
        <taxon>Bifidobacteriales</taxon>
        <taxon>Bifidobacteriaceae</taxon>
        <taxon>Bifidobacterium</taxon>
    </lineage>
</organism>
<evidence type="ECO:0000259" key="7">
    <source>
        <dbReference type="PROSITE" id="PS50847"/>
    </source>
</evidence>
<dbReference type="InterPro" id="IPR013783">
    <property type="entry name" value="Ig-like_fold"/>
</dbReference>
<dbReference type="Pfam" id="PF17802">
    <property type="entry name" value="SpaA"/>
    <property type="match status" value="1"/>
</dbReference>
<keyword evidence="1" id="KW-0134">Cell wall</keyword>
<feature type="signal peptide" evidence="6">
    <location>
        <begin position="1"/>
        <end position="30"/>
    </location>
</feature>
<dbReference type="Gene3D" id="2.60.40.10">
    <property type="entry name" value="Immunoglobulins"/>
    <property type="match status" value="1"/>
</dbReference>
<gene>
    <name evidence="8" type="ORF">1549_0254</name>
</gene>
<proteinExistence type="predicted"/>
<keyword evidence="5" id="KW-0812">Transmembrane</keyword>
<evidence type="ECO:0000313" key="8">
    <source>
        <dbReference type="EMBL" id="ASS31152.1"/>
    </source>
</evidence>
<dbReference type="AlphaFoldDB" id="A0A223AB28"/>
<evidence type="ECO:0000256" key="6">
    <source>
        <dbReference type="SAM" id="SignalP"/>
    </source>
</evidence>
<dbReference type="InterPro" id="IPR041033">
    <property type="entry name" value="SpaA_PFL_dom_1"/>
</dbReference>
<accession>A0A223AB28</accession>
<sequence length="527" mass="55680">MKKVWKGFAAAVSAAAIAATGFIGATSASAAPVGTGNITLTGTVSGDQYMAYRLLNVTGVNGNSVAYEVNDKYEAVLKSALGLTGDDVTDKQIVDGIKDLSTSDTQTNDDYHNVRAFAKKVMDQITAGKIEADLTQTAGGTSLAFTDIPRGYYLFNQTVNGDPDTNTDSSFIVDTALDTDTSIAVKNGTVALVKKVQDNDTSNGQTANQWIDSADYNIGDKVPFQLTGTLPKNLTSFDTFNYVFHDTLSTGLTFNNDLKVFVSNNGTETEVTSSFTLTPGSNGAFTVGIDNILSLNTEAQTLVTKDTIVYVRYTAKLNTNAVIGSTGNPNEAYLEFSNNSNHDGTGDTENTPTDKVTVFTYKLDVEKTFDVGNPAENDLPKFTLSKKNAAGNYIPYTNDKETSAEKTVVKGADGKYTIGWEGIDAGEYKLVETHVPAGYNKADDVVFTVTADHDINSDDPKLNNLGGGDAFTGTVSTGSVATKIENKSGNELPSTGGMGTTVLYAAGAAIVLIAGIGLAVTLRRRQA</sequence>
<dbReference type="NCBIfam" id="TIGR04226">
    <property type="entry name" value="RrgB_K2N_iso_D2"/>
    <property type="match status" value="1"/>
</dbReference>
<dbReference type="Gene3D" id="2.60.40.740">
    <property type="match status" value="1"/>
</dbReference>
<evidence type="ECO:0000256" key="1">
    <source>
        <dbReference type="ARBA" id="ARBA00022512"/>
    </source>
</evidence>
<keyword evidence="4" id="KW-0572">Peptidoglycan-anchor</keyword>